<accession>A0ABN4MEC4</accession>
<keyword evidence="3" id="KW-1185">Reference proteome</keyword>
<dbReference type="InterPro" id="IPR013783">
    <property type="entry name" value="Ig-like_fold"/>
</dbReference>
<dbReference type="Pfam" id="PF19077">
    <property type="entry name" value="Big_13"/>
    <property type="match status" value="1"/>
</dbReference>
<gene>
    <name evidence="2" type="ORF">CPter291_3701</name>
</gene>
<sequence length="345" mass="35089">MNLTKKKSTGRTQVNEFGSSTALVDAAKSDAQAVVAEVHAAVGNTDAASSYSVARSVADGMHGEAQLEVIPLSPGLVVDKQAPLPVNTAGNSFDTGKLLSSVYVDQSGGWGLQMAPESVPDASEQAVSGASEKALEAVVLELDRPIINVALVDADANGEIDNGGTTDDATPTFSGYGEPFARLEIYDNGVAIGDTKIGEDGIWSFTVSESLVLGEHLITVAVAGVMSDPFALTVSVPDAGGHAIDPVLDTTTAAIASGDQVDGATLGNLVLDELLQPVTAELLAGDEVGILPVGGAAQVLDLSSEAFAGSVLADGQLAAAADVNRAPLPTQIQMPEELWQPDMAA</sequence>
<proteinExistence type="predicted"/>
<protein>
    <recommendedName>
        <fullName evidence="1">Bacterial Ig-like domain-containing protein</fullName>
    </recommendedName>
</protein>
<dbReference type="EMBL" id="CP013236">
    <property type="protein sequence ID" value="AMP15935.1"/>
    <property type="molecule type" value="Genomic_DNA"/>
</dbReference>
<dbReference type="Gene3D" id="2.60.40.10">
    <property type="entry name" value="Immunoglobulins"/>
    <property type="match status" value="1"/>
</dbReference>
<evidence type="ECO:0000313" key="2">
    <source>
        <dbReference type="EMBL" id="AMP15935.1"/>
    </source>
</evidence>
<dbReference type="InterPro" id="IPR044016">
    <property type="entry name" value="Big_13"/>
</dbReference>
<feature type="domain" description="Bacterial Ig-like" evidence="1">
    <location>
        <begin position="147"/>
        <end position="222"/>
    </location>
</feature>
<evidence type="ECO:0000259" key="1">
    <source>
        <dbReference type="Pfam" id="PF19077"/>
    </source>
</evidence>
<evidence type="ECO:0000313" key="3">
    <source>
        <dbReference type="Proteomes" id="UP000074914"/>
    </source>
</evidence>
<reference evidence="2 3" key="1">
    <citation type="submission" date="2015-11" db="EMBL/GenBank/DDBJ databases">
        <title>Exploring the genomic traits of fungus-feeding bacterial genus Collimonas.</title>
        <authorList>
            <person name="Song C."/>
            <person name="Schmidt R."/>
            <person name="de Jager V."/>
            <person name="Krzyzanowska D."/>
            <person name="Jongedijk E."/>
            <person name="Cankar K."/>
            <person name="Beekwilder J."/>
            <person name="van Veen A."/>
            <person name="de Boer W."/>
            <person name="van Veen J.A."/>
            <person name="Garbeva P."/>
        </authorList>
    </citation>
    <scope>NUCLEOTIDE SEQUENCE [LARGE SCALE GENOMIC DNA]</scope>
    <source>
        <strain evidence="2 3">Ter291</strain>
    </source>
</reference>
<name>A0ABN4MEC4_9BURK</name>
<organism evidence="2 3">
    <name type="scientific">Collimonas pratensis</name>
    <dbReference type="NCBI Taxonomy" id="279113"/>
    <lineage>
        <taxon>Bacteria</taxon>
        <taxon>Pseudomonadati</taxon>
        <taxon>Pseudomonadota</taxon>
        <taxon>Betaproteobacteria</taxon>
        <taxon>Burkholderiales</taxon>
        <taxon>Oxalobacteraceae</taxon>
        <taxon>Collimonas</taxon>
    </lineage>
</organism>
<dbReference type="Proteomes" id="UP000074914">
    <property type="component" value="Chromosome"/>
</dbReference>